<evidence type="ECO:0000256" key="8">
    <source>
        <dbReference type="ARBA" id="ARBA00023136"/>
    </source>
</evidence>
<dbReference type="SMART" id="SM00369">
    <property type="entry name" value="LRR_TYP"/>
    <property type="match status" value="7"/>
</dbReference>
<keyword evidence="7 11" id="KW-1133">Transmembrane helix</keyword>
<dbReference type="PANTHER" id="PTHR48062">
    <property type="entry name" value="RECEPTOR-LIKE PROTEIN 14"/>
    <property type="match status" value="1"/>
</dbReference>
<sequence length="771" mass="86663">MKVLHLTIAGMCELKNLQELDLSQNNLVGQFPLCLTSLNGLRALDLSSNQLTGMVPYTLSRLKSLEYLSLFDNDFEGLFSFGSLSNLSKLKVLKLYSKSNSLQLYLETSWKPKFELSVIVLRSCKLKKVPHFLLHQKELRQVDLSDNQISENFPSWLLANNTKLEVLLLRNNSFTSFQLPESAHSLLFLDVSVNDFNHNFPENIGWILPSLRYVNLANNGFQGNLPSSLGNMKKIQFLDISHNKFHGKLPKRKIGEGLRKLQGLSLLDISNNSEIHVSLFNISTLYIVNLSANTLYGDIPPHVNSTRQVVLLLQDNRLSGAIPDTLLLNVSILDLRNNKLSGNIPEFINTQNISILLLRENNLTGIIPQQLCGLSNIHLLDLSNNILNGSIPSCLINISFGLRKEDTSQNYDFNLGYIPSDVFTSSTPEQDTSSTRNIGIYFKSLLVLDPFSIDYLAGAETKIKFATKYRYDAYKGGSPKFSVLDLSKNELSGEIPLEVGSLVELHALNLSHNKLSGSIPESFSGMKKMESLDLSFNSLQGQIPTQLTDLSSLAVFNVSFNNLSGVIPQGKQFNTFDSKSYLGNPLLCGQPTNISCNGNRFQEPDNNEVIADESTIDMLSFYWSCTATYVIILLRIFALLSFDSRWSRAWFFVVDAFIHKTMEIFSFFLPRIRLLMTFNDKSYLGNLLLSGPLTKRNCEGDKKNTEEAGNSGEEEETDIDMLVFYWTSASTYGTVSIGILVLMCFDCLWRRAWLRLVDVFVTSVKYVPVLK</sequence>
<dbReference type="InterPro" id="IPR003591">
    <property type="entry name" value="Leu-rich_rpt_typical-subtyp"/>
</dbReference>
<reference evidence="12 13" key="1">
    <citation type="journal article" date="2014" name="Genome Biol.">
        <title>Transcriptome and methylome profiling reveals relics of genome dominance in the mesopolyploid Brassica oleracea.</title>
        <authorList>
            <person name="Parkin I.A."/>
            <person name="Koh C."/>
            <person name="Tang H."/>
            <person name="Robinson S.J."/>
            <person name="Kagale S."/>
            <person name="Clarke W.E."/>
            <person name="Town C.D."/>
            <person name="Nixon J."/>
            <person name="Krishnakumar V."/>
            <person name="Bidwell S.L."/>
            <person name="Denoeud F."/>
            <person name="Belcram H."/>
            <person name="Links M.G."/>
            <person name="Just J."/>
            <person name="Clarke C."/>
            <person name="Bender T."/>
            <person name="Huebert T."/>
            <person name="Mason A.S."/>
            <person name="Pires J.C."/>
            <person name="Barker G."/>
            <person name="Moore J."/>
            <person name="Walley P.G."/>
            <person name="Manoli S."/>
            <person name="Batley J."/>
            <person name="Edwards D."/>
            <person name="Nelson M.N."/>
            <person name="Wang X."/>
            <person name="Paterson A.H."/>
            <person name="King G."/>
            <person name="Bancroft I."/>
            <person name="Chalhoub B."/>
            <person name="Sharpe A.G."/>
        </authorList>
    </citation>
    <scope>NUCLEOTIDE SEQUENCE</scope>
    <source>
        <strain evidence="12 13">cv. TO1000</strain>
    </source>
</reference>
<dbReference type="OMA" id="GAGFEIW"/>
<dbReference type="Proteomes" id="UP000032141">
    <property type="component" value="Chromosome C6"/>
</dbReference>
<evidence type="ECO:0000256" key="11">
    <source>
        <dbReference type="SAM" id="Phobius"/>
    </source>
</evidence>
<feature type="transmembrane region" description="Helical" evidence="11">
    <location>
        <begin position="723"/>
        <end position="745"/>
    </location>
</feature>
<dbReference type="Gramene" id="Bo6g118520.1">
    <property type="protein sequence ID" value="Bo6g118520.1"/>
    <property type="gene ID" value="Bo6g118520"/>
</dbReference>
<evidence type="ECO:0000256" key="4">
    <source>
        <dbReference type="ARBA" id="ARBA00022614"/>
    </source>
</evidence>
<dbReference type="HOGENOM" id="CLU_000288_18_3_1"/>
<keyword evidence="9" id="KW-0675">Receptor</keyword>
<dbReference type="Pfam" id="PF13855">
    <property type="entry name" value="LRR_8"/>
    <property type="match status" value="2"/>
</dbReference>
<feature type="transmembrane region" description="Helical" evidence="11">
    <location>
        <begin position="649"/>
        <end position="669"/>
    </location>
</feature>
<keyword evidence="5 11" id="KW-0812">Transmembrane</keyword>
<comment type="similarity">
    <text evidence="2">Belongs to the RLP family.</text>
</comment>
<keyword evidence="10" id="KW-0325">Glycoprotein</keyword>
<keyword evidence="4" id="KW-0433">Leucine-rich repeat</keyword>
<dbReference type="InterPro" id="IPR032675">
    <property type="entry name" value="LRR_dom_sf"/>
</dbReference>
<evidence type="ECO:0000256" key="5">
    <source>
        <dbReference type="ARBA" id="ARBA00022692"/>
    </source>
</evidence>
<dbReference type="AlphaFoldDB" id="A0A0D3D0K7"/>
<evidence type="ECO:0000313" key="13">
    <source>
        <dbReference type="Proteomes" id="UP000032141"/>
    </source>
</evidence>
<organism evidence="12 13">
    <name type="scientific">Brassica oleracea var. oleracea</name>
    <dbReference type="NCBI Taxonomy" id="109376"/>
    <lineage>
        <taxon>Eukaryota</taxon>
        <taxon>Viridiplantae</taxon>
        <taxon>Streptophyta</taxon>
        <taxon>Embryophyta</taxon>
        <taxon>Tracheophyta</taxon>
        <taxon>Spermatophyta</taxon>
        <taxon>Magnoliopsida</taxon>
        <taxon>eudicotyledons</taxon>
        <taxon>Gunneridae</taxon>
        <taxon>Pentapetalae</taxon>
        <taxon>rosids</taxon>
        <taxon>malvids</taxon>
        <taxon>Brassicales</taxon>
        <taxon>Brassicaceae</taxon>
        <taxon>Brassiceae</taxon>
        <taxon>Brassica</taxon>
    </lineage>
</organism>
<dbReference type="EnsemblPlants" id="Bo6g118520.1">
    <property type="protein sequence ID" value="Bo6g118520.1"/>
    <property type="gene ID" value="Bo6g118520"/>
</dbReference>
<dbReference type="Pfam" id="PF00560">
    <property type="entry name" value="LRR_1"/>
    <property type="match status" value="4"/>
</dbReference>
<proteinExistence type="inferred from homology"/>
<evidence type="ECO:0000256" key="6">
    <source>
        <dbReference type="ARBA" id="ARBA00022737"/>
    </source>
</evidence>
<comment type="subcellular location">
    <subcellularLocation>
        <location evidence="1">Cell membrane</location>
    </subcellularLocation>
</comment>
<accession>A0A0D3D0K7</accession>
<feature type="transmembrane region" description="Helical" evidence="11">
    <location>
        <begin position="621"/>
        <end position="642"/>
    </location>
</feature>
<evidence type="ECO:0000256" key="10">
    <source>
        <dbReference type="ARBA" id="ARBA00023180"/>
    </source>
</evidence>
<evidence type="ECO:0000256" key="3">
    <source>
        <dbReference type="ARBA" id="ARBA00022475"/>
    </source>
</evidence>
<keyword evidence="6" id="KW-0677">Repeat</keyword>
<dbReference type="eggNOG" id="KOG0619">
    <property type="taxonomic scope" value="Eukaryota"/>
</dbReference>
<evidence type="ECO:0000256" key="9">
    <source>
        <dbReference type="ARBA" id="ARBA00023170"/>
    </source>
</evidence>
<keyword evidence="13" id="KW-1185">Reference proteome</keyword>
<dbReference type="SUPFAM" id="SSF52058">
    <property type="entry name" value="L domain-like"/>
    <property type="match status" value="2"/>
</dbReference>
<dbReference type="PRINTS" id="PR00019">
    <property type="entry name" value="LEURICHRPT"/>
</dbReference>
<dbReference type="STRING" id="109376.A0A0D3D0K7"/>
<evidence type="ECO:0000256" key="1">
    <source>
        <dbReference type="ARBA" id="ARBA00004236"/>
    </source>
</evidence>
<dbReference type="Gene3D" id="3.80.10.10">
    <property type="entry name" value="Ribonuclease Inhibitor"/>
    <property type="match status" value="3"/>
</dbReference>
<dbReference type="GO" id="GO:0005886">
    <property type="term" value="C:plasma membrane"/>
    <property type="evidence" value="ECO:0007669"/>
    <property type="project" value="UniProtKB-SubCell"/>
</dbReference>
<keyword evidence="3" id="KW-1003">Cell membrane</keyword>
<dbReference type="InterPro" id="IPR051502">
    <property type="entry name" value="RLP_Defense_Trigger"/>
</dbReference>
<dbReference type="SMART" id="SM00365">
    <property type="entry name" value="LRR_SD22"/>
    <property type="match status" value="6"/>
</dbReference>
<evidence type="ECO:0000256" key="2">
    <source>
        <dbReference type="ARBA" id="ARBA00009592"/>
    </source>
</evidence>
<evidence type="ECO:0000256" key="7">
    <source>
        <dbReference type="ARBA" id="ARBA00022989"/>
    </source>
</evidence>
<dbReference type="PANTHER" id="PTHR48062:SF64">
    <property type="entry name" value="RECEPTOR-LIKE PROTEIN 13"/>
    <property type="match status" value="1"/>
</dbReference>
<protein>
    <submittedName>
        <fullName evidence="12">Uncharacterized protein</fullName>
    </submittedName>
</protein>
<dbReference type="FunFam" id="3.80.10.10:FF:000213">
    <property type="entry name" value="Tyrosine-sulfated glycopeptide receptor 1"/>
    <property type="match status" value="1"/>
</dbReference>
<dbReference type="InterPro" id="IPR001611">
    <property type="entry name" value="Leu-rich_rpt"/>
</dbReference>
<keyword evidence="8 11" id="KW-0472">Membrane</keyword>
<name>A0A0D3D0K7_BRAOL</name>
<evidence type="ECO:0000313" key="12">
    <source>
        <dbReference type="EnsemblPlants" id="Bo6g118520.1"/>
    </source>
</evidence>
<reference evidence="12" key="2">
    <citation type="submission" date="2015-03" db="UniProtKB">
        <authorList>
            <consortium name="EnsemblPlants"/>
        </authorList>
    </citation>
    <scope>IDENTIFICATION</scope>
</reference>